<keyword evidence="2" id="KW-1185">Reference proteome</keyword>
<protein>
    <submittedName>
        <fullName evidence="1">Uncharacterized protein</fullName>
    </submittedName>
</protein>
<evidence type="ECO:0000313" key="1">
    <source>
        <dbReference type="EnsemblMetazoa" id="OVOC8281.1"/>
    </source>
</evidence>
<proteinExistence type="predicted"/>
<sequence>MNIHLEPKVETSKPVKIENWITANAKRVEANRKLSQQQIPHKSPTISAAFKETIQEFERIIGGMLQQRIQNANSHNENGAKVMIKHGTLPSGTFKILFTGRFQIQD</sequence>
<reference evidence="2" key="1">
    <citation type="submission" date="2013-10" db="EMBL/GenBank/DDBJ databases">
        <title>Genome sequencing of Onchocerca volvulus.</title>
        <authorList>
            <person name="Cotton J."/>
            <person name="Tsai J."/>
            <person name="Stanley E."/>
            <person name="Tracey A."/>
            <person name="Holroyd N."/>
            <person name="Lustigman S."/>
            <person name="Berriman M."/>
        </authorList>
    </citation>
    <scope>NUCLEOTIDE SEQUENCE</scope>
</reference>
<dbReference type="EnsemblMetazoa" id="OVOC8281.1">
    <property type="protein sequence ID" value="OVOC8281.1"/>
    <property type="gene ID" value="WBGene00245090"/>
</dbReference>
<dbReference type="Proteomes" id="UP000024404">
    <property type="component" value="Unassembled WGS sequence"/>
</dbReference>
<dbReference type="EMBL" id="CMVM020000247">
    <property type="status" value="NOT_ANNOTATED_CDS"/>
    <property type="molecule type" value="Genomic_DNA"/>
</dbReference>
<organism evidence="1 2">
    <name type="scientific">Onchocerca volvulus</name>
    <dbReference type="NCBI Taxonomy" id="6282"/>
    <lineage>
        <taxon>Eukaryota</taxon>
        <taxon>Metazoa</taxon>
        <taxon>Ecdysozoa</taxon>
        <taxon>Nematoda</taxon>
        <taxon>Chromadorea</taxon>
        <taxon>Rhabditida</taxon>
        <taxon>Spirurina</taxon>
        <taxon>Spiruromorpha</taxon>
        <taxon>Filarioidea</taxon>
        <taxon>Onchocercidae</taxon>
        <taxon>Onchocerca</taxon>
    </lineage>
</organism>
<evidence type="ECO:0000313" key="2">
    <source>
        <dbReference type="Proteomes" id="UP000024404"/>
    </source>
</evidence>
<dbReference type="AlphaFoldDB" id="A0A8R1Y451"/>
<reference evidence="1" key="2">
    <citation type="submission" date="2022-06" db="UniProtKB">
        <authorList>
            <consortium name="EnsemblMetazoa"/>
        </authorList>
    </citation>
    <scope>IDENTIFICATION</scope>
</reference>
<name>A0A8R1Y451_ONCVO</name>
<accession>A0A8R1Y451</accession>